<dbReference type="EMBL" id="CAVMBE010000013">
    <property type="protein sequence ID" value="CAK3932166.1"/>
    <property type="molecule type" value="Genomic_DNA"/>
</dbReference>
<evidence type="ECO:0000256" key="1">
    <source>
        <dbReference type="SAM" id="SignalP"/>
    </source>
</evidence>
<reference evidence="2" key="1">
    <citation type="submission" date="2023-11" db="EMBL/GenBank/DDBJ databases">
        <authorList>
            <person name="Alioto T."/>
            <person name="Alioto T."/>
            <person name="Gomez Garrido J."/>
        </authorList>
    </citation>
    <scope>NUCLEOTIDE SEQUENCE</scope>
</reference>
<organism evidence="2 3">
    <name type="scientific">Lecanosticta acicola</name>
    <dbReference type="NCBI Taxonomy" id="111012"/>
    <lineage>
        <taxon>Eukaryota</taxon>
        <taxon>Fungi</taxon>
        <taxon>Dikarya</taxon>
        <taxon>Ascomycota</taxon>
        <taxon>Pezizomycotina</taxon>
        <taxon>Dothideomycetes</taxon>
        <taxon>Dothideomycetidae</taxon>
        <taxon>Mycosphaerellales</taxon>
        <taxon>Mycosphaerellaceae</taxon>
        <taxon>Lecanosticta</taxon>
    </lineage>
</organism>
<evidence type="ECO:0008006" key="4">
    <source>
        <dbReference type="Google" id="ProtNLM"/>
    </source>
</evidence>
<dbReference type="InterPro" id="IPR045469">
    <property type="entry name" value="Nis1"/>
</dbReference>
<evidence type="ECO:0000313" key="3">
    <source>
        <dbReference type="Proteomes" id="UP001296104"/>
    </source>
</evidence>
<sequence>MRTTTVLATAASLFCAVDARISGFAVPSIVKPGDTQVEIVITTEGYIQSVEDVAIAFGISPANASSPGTLGPDLLTSKFLGPSLSNTNENITHYVSIPTDIAEGPAVLQAALFSLYGVSLGPTISSYTANVTVGDATSTDYVASTSVTQQ</sequence>
<name>A0AAI8YVX4_9PEZI</name>
<keyword evidence="3" id="KW-1185">Reference proteome</keyword>
<dbReference type="Proteomes" id="UP001296104">
    <property type="component" value="Unassembled WGS sequence"/>
</dbReference>
<keyword evidence="1" id="KW-0732">Signal</keyword>
<feature type="signal peptide" evidence="1">
    <location>
        <begin position="1"/>
        <end position="19"/>
    </location>
</feature>
<feature type="chain" id="PRO_5042466644" description="Secreted protein NIS1" evidence="1">
    <location>
        <begin position="20"/>
        <end position="150"/>
    </location>
</feature>
<proteinExistence type="predicted"/>
<dbReference type="Pfam" id="PF19271">
    <property type="entry name" value="Nis1"/>
    <property type="match status" value="1"/>
</dbReference>
<gene>
    <name evidence="2" type="ORF">LECACI_7A002949</name>
</gene>
<accession>A0AAI8YVX4</accession>
<evidence type="ECO:0000313" key="2">
    <source>
        <dbReference type="EMBL" id="CAK3932166.1"/>
    </source>
</evidence>
<protein>
    <recommendedName>
        <fullName evidence="4">Secreted protein NIS1</fullName>
    </recommendedName>
</protein>
<comment type="caution">
    <text evidence="2">The sequence shown here is derived from an EMBL/GenBank/DDBJ whole genome shotgun (WGS) entry which is preliminary data.</text>
</comment>
<dbReference type="AlphaFoldDB" id="A0AAI8YVX4"/>